<accession>A0A0V1AJK9</accession>
<organism evidence="1 3">
    <name type="scientific">Trichinella britovi</name>
    <name type="common">Parasitic roundworm</name>
    <dbReference type="NCBI Taxonomy" id="45882"/>
    <lineage>
        <taxon>Eukaryota</taxon>
        <taxon>Metazoa</taxon>
        <taxon>Ecdysozoa</taxon>
        <taxon>Nematoda</taxon>
        <taxon>Enoplea</taxon>
        <taxon>Dorylaimia</taxon>
        <taxon>Trichinellida</taxon>
        <taxon>Trichinellidae</taxon>
        <taxon>Trichinella</taxon>
    </lineage>
</organism>
<dbReference type="EMBL" id="JYDI01002638">
    <property type="protein sequence ID" value="KRY25000.1"/>
    <property type="molecule type" value="Genomic_DNA"/>
</dbReference>
<reference evidence="1 3" key="1">
    <citation type="submission" date="2015-01" db="EMBL/GenBank/DDBJ databases">
        <title>Evolution of Trichinella species and genotypes.</title>
        <authorList>
            <person name="Korhonen P.K."/>
            <person name="Edoardo P."/>
            <person name="Giuseppe L.R."/>
            <person name="Gasser R.B."/>
        </authorList>
    </citation>
    <scope>NUCLEOTIDE SEQUENCE [LARGE SCALE GENOMIC DNA]</scope>
    <source>
        <strain evidence="1">ISS120</strain>
    </source>
</reference>
<dbReference type="Proteomes" id="UP000054653">
    <property type="component" value="Unassembled WGS sequence"/>
</dbReference>
<keyword evidence="3" id="KW-1185">Reference proteome</keyword>
<dbReference type="EMBL" id="JYDI01002142">
    <property type="protein sequence ID" value="KRY25726.1"/>
    <property type="molecule type" value="Genomic_DNA"/>
</dbReference>
<sequence length="47" mass="5430">MNRKWKRKWIPLLLDPGYNINAIMQNSTLPLLCMTKKSGREGVPETS</sequence>
<name>A0A0V1AJK9_TRIBR</name>
<protein>
    <submittedName>
        <fullName evidence="1">Uncharacterized protein</fullName>
    </submittedName>
</protein>
<evidence type="ECO:0000313" key="1">
    <source>
        <dbReference type="EMBL" id="KRY25000.1"/>
    </source>
</evidence>
<comment type="caution">
    <text evidence="1">The sequence shown here is derived from an EMBL/GenBank/DDBJ whole genome shotgun (WGS) entry which is preliminary data.</text>
</comment>
<proteinExistence type="predicted"/>
<dbReference type="AlphaFoldDB" id="A0A0V1AJK9"/>
<evidence type="ECO:0000313" key="2">
    <source>
        <dbReference type="EMBL" id="KRY25726.1"/>
    </source>
</evidence>
<gene>
    <name evidence="1" type="ORF">T03_13341</name>
    <name evidence="2" type="ORF">T03_14416</name>
</gene>
<evidence type="ECO:0000313" key="3">
    <source>
        <dbReference type="Proteomes" id="UP000054653"/>
    </source>
</evidence>